<name>A0ACB9F7N6_CICIN</name>
<gene>
    <name evidence="1" type="ORF">L2E82_16731</name>
</gene>
<reference evidence="2" key="1">
    <citation type="journal article" date="2022" name="Mol. Ecol. Resour.">
        <title>The genomes of chicory, endive, great burdock and yacon provide insights into Asteraceae palaeo-polyploidization history and plant inulin production.</title>
        <authorList>
            <person name="Fan W."/>
            <person name="Wang S."/>
            <person name="Wang H."/>
            <person name="Wang A."/>
            <person name="Jiang F."/>
            <person name="Liu H."/>
            <person name="Zhao H."/>
            <person name="Xu D."/>
            <person name="Zhang Y."/>
        </authorList>
    </citation>
    <scope>NUCLEOTIDE SEQUENCE [LARGE SCALE GENOMIC DNA]</scope>
    <source>
        <strain evidence="2">cv. Punajuju</strain>
    </source>
</reference>
<sequence length="407" mass="45319">MGPSHHSPLKRSYRLIDSPPHSLPSKLLEAFYPLYLTSIASLTHSISLFQLHFLFMELIPGLPNDVGLECLIRIPYSQFSSAASVSRSWKSEIELPLFRSHRKSAGLSRRIVVMVQSQVDSKKKHGLRKYMAPPVYRLTVYEPETGDWSELPPIPGFSDGLPYFCQISPVGYNLVVMGGLNPENWDASNFVFVYNFMSATWRRGPDMPGCTRSFFGCASDNDRWVFVAGGHDNEKNALRSGMMYDVADDKWVLLPDMADERDECKGAFRNGKFYVIGGYNTLMQGQFGTSAEAFDLSTWQWDPTDDEFLGADTCPRTCVDGGDGVMYMYQDGAVVALDHSSKTRIPNDMDSVPCIIECEGKLLAVGSVGFGKGHGVYVLDLKSRTWTKAEVPAEYSGHVQSGCCLEI</sequence>
<organism evidence="1 2">
    <name type="scientific">Cichorium intybus</name>
    <name type="common">Chicory</name>
    <dbReference type="NCBI Taxonomy" id="13427"/>
    <lineage>
        <taxon>Eukaryota</taxon>
        <taxon>Viridiplantae</taxon>
        <taxon>Streptophyta</taxon>
        <taxon>Embryophyta</taxon>
        <taxon>Tracheophyta</taxon>
        <taxon>Spermatophyta</taxon>
        <taxon>Magnoliopsida</taxon>
        <taxon>eudicotyledons</taxon>
        <taxon>Gunneridae</taxon>
        <taxon>Pentapetalae</taxon>
        <taxon>asterids</taxon>
        <taxon>campanulids</taxon>
        <taxon>Asterales</taxon>
        <taxon>Asteraceae</taxon>
        <taxon>Cichorioideae</taxon>
        <taxon>Cichorieae</taxon>
        <taxon>Cichoriinae</taxon>
        <taxon>Cichorium</taxon>
    </lineage>
</organism>
<evidence type="ECO:0000313" key="2">
    <source>
        <dbReference type="Proteomes" id="UP001055811"/>
    </source>
</evidence>
<reference evidence="1 2" key="2">
    <citation type="journal article" date="2022" name="Mol. Ecol. Resour.">
        <title>The genomes of chicory, endive, great burdock and yacon provide insights into Asteraceae paleo-polyploidization history and plant inulin production.</title>
        <authorList>
            <person name="Fan W."/>
            <person name="Wang S."/>
            <person name="Wang H."/>
            <person name="Wang A."/>
            <person name="Jiang F."/>
            <person name="Liu H."/>
            <person name="Zhao H."/>
            <person name="Xu D."/>
            <person name="Zhang Y."/>
        </authorList>
    </citation>
    <scope>NUCLEOTIDE SEQUENCE [LARGE SCALE GENOMIC DNA]</scope>
    <source>
        <strain evidence="2">cv. Punajuju</strain>
        <tissue evidence="1">Leaves</tissue>
    </source>
</reference>
<dbReference type="EMBL" id="CM042011">
    <property type="protein sequence ID" value="KAI3766662.1"/>
    <property type="molecule type" value="Genomic_DNA"/>
</dbReference>
<proteinExistence type="predicted"/>
<comment type="caution">
    <text evidence="1">The sequence shown here is derived from an EMBL/GenBank/DDBJ whole genome shotgun (WGS) entry which is preliminary data.</text>
</comment>
<protein>
    <submittedName>
        <fullName evidence="1">Uncharacterized protein</fullName>
    </submittedName>
</protein>
<accession>A0ACB9F7N6</accession>
<keyword evidence="2" id="KW-1185">Reference proteome</keyword>
<evidence type="ECO:0000313" key="1">
    <source>
        <dbReference type="EMBL" id="KAI3766662.1"/>
    </source>
</evidence>
<dbReference type="Proteomes" id="UP001055811">
    <property type="component" value="Linkage Group LG03"/>
</dbReference>